<feature type="modified residue" description="4-aspartylphosphate" evidence="6">
    <location>
        <position position="52"/>
    </location>
</feature>
<evidence type="ECO:0000259" key="8">
    <source>
        <dbReference type="PROSITE" id="PS50110"/>
    </source>
</evidence>
<evidence type="ECO:0000256" key="5">
    <source>
        <dbReference type="ARBA" id="ARBA00024867"/>
    </source>
</evidence>
<proteinExistence type="predicted"/>
<evidence type="ECO:0000259" key="9">
    <source>
        <dbReference type="PROSITE" id="PS51755"/>
    </source>
</evidence>
<keyword evidence="2" id="KW-0805">Transcription regulation</keyword>
<keyword evidence="11" id="KW-1185">Reference proteome</keyword>
<dbReference type="RefSeq" id="WP_011344320.1">
    <property type="nucleotide sequence ID" value="NZ_JACCBS010000003.1"/>
</dbReference>
<organism evidence="10 11">
    <name type="scientific">Carboxydothermus ferrireducens DSM 11255</name>
    <dbReference type="NCBI Taxonomy" id="1119529"/>
    <lineage>
        <taxon>Bacteria</taxon>
        <taxon>Bacillati</taxon>
        <taxon>Bacillota</taxon>
        <taxon>Clostridia</taxon>
        <taxon>Thermoanaerobacterales</taxon>
        <taxon>Thermoanaerobacteraceae</taxon>
        <taxon>Carboxydothermus</taxon>
    </lineage>
</organism>
<dbReference type="Gene3D" id="1.10.10.10">
    <property type="entry name" value="Winged helix-like DNA-binding domain superfamily/Winged helix DNA-binding domain"/>
    <property type="match status" value="1"/>
</dbReference>
<dbReference type="PANTHER" id="PTHR48111">
    <property type="entry name" value="REGULATOR OF RPOS"/>
    <property type="match status" value="1"/>
</dbReference>
<dbReference type="InterPro" id="IPR036388">
    <property type="entry name" value="WH-like_DNA-bd_sf"/>
</dbReference>
<evidence type="ECO:0000256" key="4">
    <source>
        <dbReference type="ARBA" id="ARBA00023163"/>
    </source>
</evidence>
<feature type="domain" description="Response regulatory" evidence="8">
    <location>
        <begin position="3"/>
        <end position="116"/>
    </location>
</feature>
<dbReference type="Pfam" id="PF00486">
    <property type="entry name" value="Trans_reg_C"/>
    <property type="match status" value="1"/>
</dbReference>
<name>A0ABX2RE64_9THEO</name>
<dbReference type="SUPFAM" id="SSF52172">
    <property type="entry name" value="CheY-like"/>
    <property type="match status" value="1"/>
</dbReference>
<keyword evidence="4" id="KW-0804">Transcription</keyword>
<dbReference type="SUPFAM" id="SSF46894">
    <property type="entry name" value="C-terminal effector domain of the bipartite response regulators"/>
    <property type="match status" value="1"/>
</dbReference>
<feature type="domain" description="OmpR/PhoB-type" evidence="9">
    <location>
        <begin position="128"/>
        <end position="224"/>
    </location>
</feature>
<evidence type="ECO:0000256" key="6">
    <source>
        <dbReference type="PROSITE-ProRule" id="PRU00169"/>
    </source>
</evidence>
<dbReference type="SMART" id="SM00448">
    <property type="entry name" value="REC"/>
    <property type="match status" value="1"/>
</dbReference>
<keyword evidence="3 7" id="KW-0238">DNA-binding</keyword>
<dbReference type="InterPro" id="IPR011006">
    <property type="entry name" value="CheY-like_superfamily"/>
</dbReference>
<dbReference type="InterPro" id="IPR001867">
    <property type="entry name" value="OmpR/PhoB-type_DNA-bd"/>
</dbReference>
<gene>
    <name evidence="10" type="ORF">HDG70_001933</name>
</gene>
<dbReference type="PROSITE" id="PS51755">
    <property type="entry name" value="OMPR_PHOB"/>
    <property type="match status" value="1"/>
</dbReference>
<evidence type="ECO:0000256" key="7">
    <source>
        <dbReference type="PROSITE-ProRule" id="PRU01091"/>
    </source>
</evidence>
<keyword evidence="6" id="KW-0597">Phosphoprotein</keyword>
<dbReference type="Gene3D" id="3.40.50.2300">
    <property type="match status" value="1"/>
</dbReference>
<comment type="caution">
    <text evidence="10">The sequence shown here is derived from an EMBL/GenBank/DDBJ whole genome shotgun (WGS) entry which is preliminary data.</text>
</comment>
<dbReference type="InterPro" id="IPR001789">
    <property type="entry name" value="Sig_transdc_resp-reg_receiver"/>
</dbReference>
<dbReference type="SMART" id="SM00862">
    <property type="entry name" value="Trans_reg_C"/>
    <property type="match status" value="1"/>
</dbReference>
<evidence type="ECO:0000256" key="1">
    <source>
        <dbReference type="ARBA" id="ARBA00018672"/>
    </source>
</evidence>
<dbReference type="InterPro" id="IPR016032">
    <property type="entry name" value="Sig_transdc_resp-reg_C-effctor"/>
</dbReference>
<protein>
    <recommendedName>
        <fullName evidence="1">Stage 0 sporulation protein A homolog</fullName>
    </recommendedName>
</protein>
<dbReference type="Gene3D" id="6.10.250.690">
    <property type="match status" value="1"/>
</dbReference>
<dbReference type="CDD" id="cd00383">
    <property type="entry name" value="trans_reg_C"/>
    <property type="match status" value="1"/>
</dbReference>
<reference evidence="10 11" key="1">
    <citation type="submission" date="2020-07" db="EMBL/GenBank/DDBJ databases">
        <title>Genomic Encyclopedia of Type Strains, Phase III (KMG-III): the genomes of soil and plant-associated and newly described type strains.</title>
        <authorList>
            <person name="Whitman W."/>
        </authorList>
    </citation>
    <scope>NUCLEOTIDE SEQUENCE [LARGE SCALE GENOMIC DNA]</scope>
    <source>
        <strain evidence="10 11">DSM 11255</strain>
    </source>
</reference>
<evidence type="ECO:0000256" key="2">
    <source>
        <dbReference type="ARBA" id="ARBA00023015"/>
    </source>
</evidence>
<dbReference type="EMBL" id="JACCBS010000003">
    <property type="protein sequence ID" value="NYE58182.1"/>
    <property type="molecule type" value="Genomic_DNA"/>
</dbReference>
<comment type="function">
    <text evidence="5">May play the central regulatory role in sporulation. It may be an element of the effector pathway responsible for the activation of sporulation genes in response to nutritional stress. Spo0A may act in concert with spo0H (a sigma factor) to control the expression of some genes that are critical to the sporulation process.</text>
</comment>
<dbReference type="Pfam" id="PF00072">
    <property type="entry name" value="Response_reg"/>
    <property type="match status" value="1"/>
</dbReference>
<dbReference type="InterPro" id="IPR039420">
    <property type="entry name" value="WalR-like"/>
</dbReference>
<sequence length="228" mass="25934">MKTILLVDDEEKIREVLRLYLEKEGFLVLEAQDGKEALKRFSEHKIDLIILDLMLPEIDGMEIAKEIRKTSLVPIIMLTARGEEIDKILGLEIGADDYVVKPFSPREVVARVKAVLRRSSGIPEKEASSVIKQGILEIHPEAREVKVNGEEVVLTPLEFDLLLYLVTNRGKALSREQLLANVWGYDYFGEARTVDTHVTRLREKLQEAASYIKTVWGVGYKFEVKNGD</sequence>
<dbReference type="PROSITE" id="PS50110">
    <property type="entry name" value="RESPONSE_REGULATORY"/>
    <property type="match status" value="1"/>
</dbReference>
<evidence type="ECO:0000256" key="3">
    <source>
        <dbReference type="ARBA" id="ARBA00023125"/>
    </source>
</evidence>
<evidence type="ECO:0000313" key="10">
    <source>
        <dbReference type="EMBL" id="NYE58182.1"/>
    </source>
</evidence>
<accession>A0ABX2RE64</accession>
<dbReference type="Proteomes" id="UP000604066">
    <property type="component" value="Unassembled WGS sequence"/>
</dbReference>
<feature type="DNA-binding region" description="OmpR/PhoB-type" evidence="7">
    <location>
        <begin position="128"/>
        <end position="224"/>
    </location>
</feature>
<dbReference type="PANTHER" id="PTHR48111:SF73">
    <property type="entry name" value="ALKALINE PHOSPHATASE SYNTHESIS TRANSCRIPTIONAL REGULATORY PROTEIN PHOP"/>
    <property type="match status" value="1"/>
</dbReference>
<evidence type="ECO:0000313" key="11">
    <source>
        <dbReference type="Proteomes" id="UP000604066"/>
    </source>
</evidence>